<evidence type="ECO:0000256" key="5">
    <source>
        <dbReference type="PROSITE-ProRule" id="PRU00176"/>
    </source>
</evidence>
<name>A0A9D4E838_DREPO</name>
<dbReference type="AlphaFoldDB" id="A0A9D4E838"/>
<dbReference type="Pfam" id="PF00076">
    <property type="entry name" value="RRM_1"/>
    <property type="match status" value="1"/>
</dbReference>
<organism evidence="8 9">
    <name type="scientific">Dreissena polymorpha</name>
    <name type="common">Zebra mussel</name>
    <name type="synonym">Mytilus polymorpha</name>
    <dbReference type="NCBI Taxonomy" id="45954"/>
    <lineage>
        <taxon>Eukaryota</taxon>
        <taxon>Metazoa</taxon>
        <taxon>Spiralia</taxon>
        <taxon>Lophotrochozoa</taxon>
        <taxon>Mollusca</taxon>
        <taxon>Bivalvia</taxon>
        <taxon>Autobranchia</taxon>
        <taxon>Heteroconchia</taxon>
        <taxon>Euheterodonta</taxon>
        <taxon>Imparidentia</taxon>
        <taxon>Neoheterodontei</taxon>
        <taxon>Myida</taxon>
        <taxon>Dreissenoidea</taxon>
        <taxon>Dreissenidae</taxon>
        <taxon>Dreissena</taxon>
    </lineage>
</organism>
<feature type="compositionally biased region" description="Polar residues" evidence="6">
    <location>
        <begin position="379"/>
        <end position="388"/>
    </location>
</feature>
<dbReference type="InterPro" id="IPR034215">
    <property type="entry name" value="RBM42_RRM"/>
</dbReference>
<dbReference type="EMBL" id="JAIWYP010000009">
    <property type="protein sequence ID" value="KAH3774946.1"/>
    <property type="molecule type" value="Genomic_DNA"/>
</dbReference>
<evidence type="ECO:0000256" key="6">
    <source>
        <dbReference type="SAM" id="MobiDB-lite"/>
    </source>
</evidence>
<gene>
    <name evidence="8" type="ORF">DPMN_176341</name>
</gene>
<dbReference type="GO" id="GO:0003729">
    <property type="term" value="F:mRNA binding"/>
    <property type="evidence" value="ECO:0007669"/>
    <property type="project" value="InterPro"/>
</dbReference>
<dbReference type="InterPro" id="IPR050825">
    <property type="entry name" value="RBM42_RBP45_47-like"/>
</dbReference>
<evidence type="ECO:0000256" key="2">
    <source>
        <dbReference type="ARBA" id="ARBA00015192"/>
    </source>
</evidence>
<sequence length="543" mass="59937">MSGISHQRLLEMEAEMDRFEAEIVSEPAANDLPRVIGSHTYHEVSAQLKLLRAQSGMSDEECKRTQQQIAGQLKALREASERQARRVSEEEEEEEDADKYNIGKASERQARRVSEEEEEEEDADKYNIGKASERQARRVSEEEEDADKYNIVGRNEPPAKKPMLDPSISMLPPPPPPPIMSAPTPTPSFVPHQIRHRAPPPPPPPSHPGGPGGMSGPPGAGMRMRPPPPPPQHMQGRPPFGGPHGPMHGGPQHGGPGPGFHPGMGPMRPMGPGGPMRMPGPPRPGFMHGPPTQMGGGGPMNQSPMYGVSSGQGQGHMENVPPPKKEEEKPRVIYASAPVLTVPLKEKKKKKKKGDKDGGSKEEKDKSGEGHSETAGPSLPSSLASYTITMPPPVDNMQVADMELDGTAIPTKKERKKKEKKFVRMAAGTTWEDQSLSEWDPDDFRVFCGDLGNEVTDEVLSRAFNKYSSFVKAKVVRDKRSNKTKGYGFVSFKDPNDYVRAMREMNGKYVGNRPIKLRKSNWKERNIEVVKKKDREKKRLGLK</sequence>
<dbReference type="InterPro" id="IPR035979">
    <property type="entry name" value="RBD_domain_sf"/>
</dbReference>
<feature type="compositionally biased region" description="Gly residues" evidence="6">
    <location>
        <begin position="242"/>
        <end position="262"/>
    </location>
</feature>
<dbReference type="PANTHER" id="PTHR47640">
    <property type="entry name" value="TRNA SELENOCYSTEINE 1-ASSOCIATED PROTEIN 1-RELATED-RELATED"/>
    <property type="match status" value="1"/>
</dbReference>
<dbReference type="PROSITE" id="PS50102">
    <property type="entry name" value="RRM"/>
    <property type="match status" value="1"/>
</dbReference>
<dbReference type="SUPFAM" id="SSF54928">
    <property type="entry name" value="RNA-binding domain, RBD"/>
    <property type="match status" value="1"/>
</dbReference>
<dbReference type="InterPro" id="IPR012677">
    <property type="entry name" value="Nucleotide-bd_a/b_plait_sf"/>
</dbReference>
<reference evidence="8" key="1">
    <citation type="journal article" date="2019" name="bioRxiv">
        <title>The Genome of the Zebra Mussel, Dreissena polymorpha: A Resource for Invasive Species Research.</title>
        <authorList>
            <person name="McCartney M.A."/>
            <person name="Auch B."/>
            <person name="Kono T."/>
            <person name="Mallez S."/>
            <person name="Zhang Y."/>
            <person name="Obille A."/>
            <person name="Becker A."/>
            <person name="Abrahante J.E."/>
            <person name="Garbe J."/>
            <person name="Badalamenti J.P."/>
            <person name="Herman A."/>
            <person name="Mangelson H."/>
            <person name="Liachko I."/>
            <person name="Sullivan S."/>
            <person name="Sone E.D."/>
            <person name="Koren S."/>
            <person name="Silverstein K.A.T."/>
            <person name="Beckman K.B."/>
            <person name="Gohl D.M."/>
        </authorList>
    </citation>
    <scope>NUCLEOTIDE SEQUENCE</scope>
    <source>
        <strain evidence="8">Duluth1</strain>
        <tissue evidence="8">Whole animal</tissue>
    </source>
</reference>
<evidence type="ECO:0000259" key="7">
    <source>
        <dbReference type="PROSITE" id="PS50102"/>
    </source>
</evidence>
<feature type="compositionally biased region" description="Basic and acidic residues" evidence="6">
    <location>
        <begin position="124"/>
        <end position="140"/>
    </location>
</feature>
<feature type="region of interest" description="Disordered" evidence="6">
    <location>
        <begin position="74"/>
        <end position="396"/>
    </location>
</feature>
<feature type="domain" description="RRM" evidence="7">
    <location>
        <begin position="444"/>
        <end position="522"/>
    </location>
</feature>
<feature type="compositionally biased region" description="Basic and acidic residues" evidence="6">
    <location>
        <begin position="354"/>
        <end position="372"/>
    </location>
</feature>
<comment type="similarity">
    <text evidence="1">Belongs to the RRM RBM42 family.</text>
</comment>
<reference evidence="8" key="2">
    <citation type="submission" date="2020-11" db="EMBL/GenBank/DDBJ databases">
        <authorList>
            <person name="McCartney M.A."/>
            <person name="Auch B."/>
            <person name="Kono T."/>
            <person name="Mallez S."/>
            <person name="Becker A."/>
            <person name="Gohl D.M."/>
            <person name="Silverstein K.A.T."/>
            <person name="Koren S."/>
            <person name="Bechman K.B."/>
            <person name="Herman A."/>
            <person name="Abrahante J.E."/>
            <person name="Garbe J."/>
        </authorList>
    </citation>
    <scope>NUCLEOTIDE SEQUENCE</scope>
    <source>
        <strain evidence="8">Duluth1</strain>
        <tissue evidence="8">Whole animal</tissue>
    </source>
</reference>
<feature type="compositionally biased region" description="Pro residues" evidence="6">
    <location>
        <begin position="199"/>
        <end position="208"/>
    </location>
</feature>
<feature type="compositionally biased region" description="Basic and acidic residues" evidence="6">
    <location>
        <begin position="98"/>
        <end position="114"/>
    </location>
</feature>
<feature type="compositionally biased region" description="Gly residues" evidence="6">
    <location>
        <begin position="209"/>
        <end position="219"/>
    </location>
</feature>
<evidence type="ECO:0000256" key="1">
    <source>
        <dbReference type="ARBA" id="ARBA00007408"/>
    </source>
</evidence>
<dbReference type="PANTHER" id="PTHR47640:SF11">
    <property type="entry name" value="RNA-BINDING PROTEIN 42"/>
    <property type="match status" value="1"/>
</dbReference>
<protein>
    <recommendedName>
        <fullName evidence="2">RNA-binding protein 42</fullName>
    </recommendedName>
    <alternativeName>
        <fullName evidence="4">RNA-binding motif protein 42</fullName>
    </alternativeName>
</protein>
<comment type="caution">
    <text evidence="8">The sequence shown here is derived from an EMBL/GenBank/DDBJ whole genome shotgun (WGS) entry which is preliminary data.</text>
</comment>
<evidence type="ECO:0000313" key="8">
    <source>
        <dbReference type="EMBL" id="KAH3774946.1"/>
    </source>
</evidence>
<feature type="compositionally biased region" description="Basic and acidic residues" evidence="6">
    <location>
        <begin position="75"/>
        <end position="88"/>
    </location>
</feature>
<dbReference type="Gene3D" id="3.30.70.330">
    <property type="match status" value="1"/>
</dbReference>
<proteinExistence type="inferred from homology"/>
<accession>A0A9D4E838</accession>
<keyword evidence="3 5" id="KW-0694">RNA-binding</keyword>
<keyword evidence="9" id="KW-1185">Reference proteome</keyword>
<evidence type="ECO:0000313" key="9">
    <source>
        <dbReference type="Proteomes" id="UP000828390"/>
    </source>
</evidence>
<feature type="compositionally biased region" description="Pro residues" evidence="6">
    <location>
        <begin position="171"/>
        <end position="188"/>
    </location>
</feature>
<dbReference type="InterPro" id="IPR000504">
    <property type="entry name" value="RRM_dom"/>
</dbReference>
<dbReference type="Proteomes" id="UP000828390">
    <property type="component" value="Unassembled WGS sequence"/>
</dbReference>
<dbReference type="SMART" id="SM00360">
    <property type="entry name" value="RRM"/>
    <property type="match status" value="1"/>
</dbReference>
<dbReference type="CDD" id="cd12383">
    <property type="entry name" value="RRM_RBM42"/>
    <property type="match status" value="1"/>
</dbReference>
<evidence type="ECO:0000256" key="3">
    <source>
        <dbReference type="ARBA" id="ARBA00022884"/>
    </source>
</evidence>
<evidence type="ECO:0000256" key="4">
    <source>
        <dbReference type="ARBA" id="ARBA00030574"/>
    </source>
</evidence>